<dbReference type="InterPro" id="IPR011856">
    <property type="entry name" value="tRNA_endonuc-like_dom_sf"/>
</dbReference>
<dbReference type="Proteomes" id="UP001139311">
    <property type="component" value="Unassembled WGS sequence"/>
</dbReference>
<evidence type="ECO:0000313" key="4">
    <source>
        <dbReference type="EMBL" id="MCB4821458.1"/>
    </source>
</evidence>
<feature type="region of interest" description="Disordered" evidence="3">
    <location>
        <begin position="1"/>
        <end position="21"/>
    </location>
</feature>
<accession>A0A9X1IDT6</accession>
<dbReference type="Pfam" id="PF02021">
    <property type="entry name" value="UPF0102"/>
    <property type="match status" value="1"/>
</dbReference>
<dbReference type="InterPro" id="IPR011335">
    <property type="entry name" value="Restrct_endonuc-II-like"/>
</dbReference>
<dbReference type="PANTHER" id="PTHR34039">
    <property type="entry name" value="UPF0102 PROTEIN YRAN"/>
    <property type="match status" value="1"/>
</dbReference>
<evidence type="ECO:0000256" key="3">
    <source>
        <dbReference type="SAM" id="MobiDB-lite"/>
    </source>
</evidence>
<evidence type="ECO:0000256" key="1">
    <source>
        <dbReference type="ARBA" id="ARBA00006738"/>
    </source>
</evidence>
<dbReference type="EMBL" id="JAJAQI010000008">
    <property type="protein sequence ID" value="MCB4821458.1"/>
    <property type="molecule type" value="Genomic_DNA"/>
</dbReference>
<dbReference type="RefSeq" id="WP_226606215.1">
    <property type="nucleotide sequence ID" value="NZ_JAJAQI010000008.1"/>
</dbReference>
<dbReference type="HAMAP" id="MF_00048">
    <property type="entry name" value="UPF0102"/>
    <property type="match status" value="1"/>
</dbReference>
<dbReference type="GO" id="GO:0003676">
    <property type="term" value="F:nucleic acid binding"/>
    <property type="evidence" value="ECO:0007669"/>
    <property type="project" value="InterPro"/>
</dbReference>
<keyword evidence="5" id="KW-1185">Reference proteome</keyword>
<organism evidence="4 5">
    <name type="scientific">Roseicella aerolata</name>
    <dbReference type="NCBI Taxonomy" id="2883479"/>
    <lineage>
        <taxon>Bacteria</taxon>
        <taxon>Pseudomonadati</taxon>
        <taxon>Pseudomonadota</taxon>
        <taxon>Alphaproteobacteria</taxon>
        <taxon>Acetobacterales</taxon>
        <taxon>Roseomonadaceae</taxon>
        <taxon>Roseicella</taxon>
    </lineage>
</organism>
<proteinExistence type="inferred from homology"/>
<dbReference type="PANTHER" id="PTHR34039:SF1">
    <property type="entry name" value="UPF0102 PROTEIN YRAN"/>
    <property type="match status" value="1"/>
</dbReference>
<name>A0A9X1IDT6_9PROT</name>
<dbReference type="SUPFAM" id="SSF52980">
    <property type="entry name" value="Restriction endonuclease-like"/>
    <property type="match status" value="1"/>
</dbReference>
<dbReference type="Gene3D" id="3.40.1350.10">
    <property type="match status" value="1"/>
</dbReference>
<dbReference type="InterPro" id="IPR003509">
    <property type="entry name" value="UPF0102_YraN-like"/>
</dbReference>
<gene>
    <name evidence="4" type="ORF">LHA35_06900</name>
</gene>
<comment type="similarity">
    <text evidence="1 2">Belongs to the UPF0102 family.</text>
</comment>
<comment type="caution">
    <text evidence="4">The sequence shown here is derived from an EMBL/GenBank/DDBJ whole genome shotgun (WGS) entry which is preliminary data.</text>
</comment>
<dbReference type="AlphaFoldDB" id="A0A9X1IDT6"/>
<evidence type="ECO:0000256" key="2">
    <source>
        <dbReference type="HAMAP-Rule" id="MF_00048"/>
    </source>
</evidence>
<evidence type="ECO:0000313" key="5">
    <source>
        <dbReference type="Proteomes" id="UP001139311"/>
    </source>
</evidence>
<reference evidence="4" key="1">
    <citation type="submission" date="2021-10" db="EMBL/GenBank/DDBJ databases">
        <title>Roseicella aerolatum sp. nov., isolated from aerosols of e-waste dismantling site.</title>
        <authorList>
            <person name="Qin T."/>
        </authorList>
    </citation>
    <scope>NUCLEOTIDE SEQUENCE</scope>
    <source>
        <strain evidence="4">GB24</strain>
    </source>
</reference>
<sequence length="130" mass="13777">MGPATNLARQRRGARADSTGRTAEEAAAAALSREGWAVLARRVRTPAGELDLVAEREGVLAFIEVKARPSLSEAAYALGPRQRARLIAAAECWLAENPRQGAAGIRFDVLLVAADGAVRRIADAFRLGDA</sequence>
<protein>
    <recommendedName>
        <fullName evidence="2">UPF0102 protein LHA35_06900</fullName>
    </recommendedName>
</protein>